<dbReference type="Pfam" id="PF19567">
    <property type="entry name" value="CpsB_CapC"/>
    <property type="match status" value="1"/>
</dbReference>
<protein>
    <recommendedName>
        <fullName evidence="2">protein-tyrosine-phosphatase</fullName>
        <ecNumber evidence="2">3.1.3.48</ecNumber>
    </recommendedName>
</protein>
<reference evidence="5" key="1">
    <citation type="journal article" date="2014" name="Int. J. Syst. Evol. Microbiol.">
        <title>Complete genome sequence of Corynebacterium casei LMG S-19264T (=DSM 44701T), isolated from a smear-ripened cheese.</title>
        <authorList>
            <consortium name="US DOE Joint Genome Institute (JGI-PGF)"/>
            <person name="Walter F."/>
            <person name="Albersmeier A."/>
            <person name="Kalinowski J."/>
            <person name="Ruckert C."/>
        </authorList>
    </citation>
    <scope>NUCLEOTIDE SEQUENCE</scope>
    <source>
        <strain evidence="5">CGMCC 1.12726</strain>
    </source>
</reference>
<accession>A0A917FJK5</accession>
<gene>
    <name evidence="5" type="ORF">GCM10010960_05440</name>
</gene>
<dbReference type="GO" id="GO:0030145">
    <property type="term" value="F:manganese ion binding"/>
    <property type="evidence" value="ECO:0007669"/>
    <property type="project" value="InterPro"/>
</dbReference>
<dbReference type="PANTHER" id="PTHR39181:SF1">
    <property type="entry name" value="TYROSINE-PROTEIN PHOSPHATASE YWQE"/>
    <property type="match status" value="1"/>
</dbReference>
<proteinExistence type="inferred from homology"/>
<evidence type="ECO:0000256" key="1">
    <source>
        <dbReference type="ARBA" id="ARBA00005750"/>
    </source>
</evidence>
<dbReference type="GO" id="GO:0004725">
    <property type="term" value="F:protein tyrosine phosphatase activity"/>
    <property type="evidence" value="ECO:0007669"/>
    <property type="project" value="UniProtKB-EC"/>
</dbReference>
<sequence>MIDLHCHILPGIDDGPSELAVSLAMARIAVADGIRVTACTPHIYPGLYENEADGIRAAITAFRQVLAEEGIALELVEGADTHLAPDLVARLKAGSVPTLNGSRYFLFEPPHHVAPPRLEDSVFSLLTAGFVPVITHPERLTWIDDHYPAFQRMVASGAWIQLTAGSLTGRFGRRPQYWAERILDDGLCHILATDSHHSERRPPFLAEAREAAARRLGADEAVHLVLTRPRGILDNVSPGALPALPAAKPGARPGKGFWRTLFGPRHS</sequence>
<dbReference type="Gene3D" id="3.20.20.140">
    <property type="entry name" value="Metal-dependent hydrolases"/>
    <property type="match status" value="1"/>
</dbReference>
<organism evidence="5 6">
    <name type="scientific">Arenimonas maotaiensis</name>
    <dbReference type="NCBI Taxonomy" id="1446479"/>
    <lineage>
        <taxon>Bacteria</taxon>
        <taxon>Pseudomonadati</taxon>
        <taxon>Pseudomonadota</taxon>
        <taxon>Gammaproteobacteria</taxon>
        <taxon>Lysobacterales</taxon>
        <taxon>Lysobacteraceae</taxon>
        <taxon>Arenimonas</taxon>
    </lineage>
</organism>
<dbReference type="AlphaFoldDB" id="A0A917FJK5"/>
<dbReference type="RefSeq" id="WP_188447493.1">
    <property type="nucleotide sequence ID" value="NZ_BMFO01000001.1"/>
</dbReference>
<reference evidence="5" key="2">
    <citation type="submission" date="2020-09" db="EMBL/GenBank/DDBJ databases">
        <authorList>
            <person name="Sun Q."/>
            <person name="Zhou Y."/>
        </authorList>
    </citation>
    <scope>NUCLEOTIDE SEQUENCE</scope>
    <source>
        <strain evidence="5">CGMCC 1.12726</strain>
    </source>
</reference>
<evidence type="ECO:0000313" key="5">
    <source>
        <dbReference type="EMBL" id="GGF86403.1"/>
    </source>
</evidence>
<evidence type="ECO:0000256" key="4">
    <source>
        <dbReference type="ARBA" id="ARBA00051722"/>
    </source>
</evidence>
<dbReference type="InterPro" id="IPR016195">
    <property type="entry name" value="Pol/histidinol_Pase-like"/>
</dbReference>
<comment type="similarity">
    <text evidence="1">Belongs to the metallo-dependent hydrolases superfamily. CpsB/CapC family.</text>
</comment>
<dbReference type="EC" id="3.1.3.48" evidence="2"/>
<evidence type="ECO:0000256" key="3">
    <source>
        <dbReference type="ARBA" id="ARBA00022801"/>
    </source>
</evidence>
<keyword evidence="6" id="KW-1185">Reference proteome</keyword>
<keyword evidence="3" id="KW-0378">Hydrolase</keyword>
<dbReference type="Proteomes" id="UP000632858">
    <property type="component" value="Unassembled WGS sequence"/>
</dbReference>
<comment type="caution">
    <text evidence="5">The sequence shown here is derived from an EMBL/GenBank/DDBJ whole genome shotgun (WGS) entry which is preliminary data.</text>
</comment>
<dbReference type="EMBL" id="BMFO01000001">
    <property type="protein sequence ID" value="GGF86403.1"/>
    <property type="molecule type" value="Genomic_DNA"/>
</dbReference>
<name>A0A917FJK5_9GAMM</name>
<evidence type="ECO:0000313" key="6">
    <source>
        <dbReference type="Proteomes" id="UP000632858"/>
    </source>
</evidence>
<dbReference type="InterPro" id="IPR016667">
    <property type="entry name" value="Caps_polysacc_synth_CpsB/CapC"/>
</dbReference>
<evidence type="ECO:0000256" key="2">
    <source>
        <dbReference type="ARBA" id="ARBA00013064"/>
    </source>
</evidence>
<comment type="catalytic activity">
    <reaction evidence="4">
        <text>O-phospho-L-tyrosyl-[protein] + H2O = L-tyrosyl-[protein] + phosphate</text>
        <dbReference type="Rhea" id="RHEA:10684"/>
        <dbReference type="Rhea" id="RHEA-COMP:10136"/>
        <dbReference type="Rhea" id="RHEA-COMP:20101"/>
        <dbReference type="ChEBI" id="CHEBI:15377"/>
        <dbReference type="ChEBI" id="CHEBI:43474"/>
        <dbReference type="ChEBI" id="CHEBI:46858"/>
        <dbReference type="ChEBI" id="CHEBI:61978"/>
        <dbReference type="EC" id="3.1.3.48"/>
    </reaction>
</comment>
<dbReference type="PANTHER" id="PTHR39181">
    <property type="entry name" value="TYROSINE-PROTEIN PHOSPHATASE YWQE"/>
    <property type="match status" value="1"/>
</dbReference>
<dbReference type="PIRSF" id="PIRSF016557">
    <property type="entry name" value="Caps_synth_CpsB"/>
    <property type="match status" value="1"/>
</dbReference>
<dbReference type="SUPFAM" id="SSF89550">
    <property type="entry name" value="PHP domain-like"/>
    <property type="match status" value="1"/>
</dbReference>